<dbReference type="AlphaFoldDB" id="A0AA38GE33"/>
<dbReference type="InterPro" id="IPR042293">
    <property type="entry name" value="ARID4"/>
</dbReference>
<dbReference type="Pfam" id="PF01388">
    <property type="entry name" value="ARID"/>
    <property type="match status" value="1"/>
</dbReference>
<dbReference type="PANTHER" id="PTHR46694">
    <property type="entry name" value="AT-RICH INTERACTIVE DOMAIN-CONTAINING PROTEIN 4"/>
    <property type="match status" value="1"/>
</dbReference>
<dbReference type="InterPro" id="IPR036431">
    <property type="entry name" value="ARID_dom_sf"/>
</dbReference>
<accession>A0AA38GE33</accession>
<feature type="region of interest" description="Disordered" evidence="1">
    <location>
        <begin position="498"/>
        <end position="528"/>
    </location>
</feature>
<dbReference type="EMBL" id="JAHRHJ020000003">
    <property type="protein sequence ID" value="KAH9321957.1"/>
    <property type="molecule type" value="Genomic_DNA"/>
</dbReference>
<dbReference type="Gene3D" id="1.10.150.60">
    <property type="entry name" value="ARID DNA-binding domain"/>
    <property type="match status" value="1"/>
</dbReference>
<reference evidence="3 4" key="1">
    <citation type="journal article" date="2021" name="Nat. Plants">
        <title>The Taxus genome provides insights into paclitaxel biosynthesis.</title>
        <authorList>
            <person name="Xiong X."/>
            <person name="Gou J."/>
            <person name="Liao Q."/>
            <person name="Li Y."/>
            <person name="Zhou Q."/>
            <person name="Bi G."/>
            <person name="Li C."/>
            <person name="Du R."/>
            <person name="Wang X."/>
            <person name="Sun T."/>
            <person name="Guo L."/>
            <person name="Liang H."/>
            <person name="Lu P."/>
            <person name="Wu Y."/>
            <person name="Zhang Z."/>
            <person name="Ro D.K."/>
            <person name="Shang Y."/>
            <person name="Huang S."/>
            <person name="Yan J."/>
        </authorList>
    </citation>
    <scope>NUCLEOTIDE SEQUENCE [LARGE SCALE GENOMIC DNA]</scope>
    <source>
        <strain evidence="3">Ta-2019</strain>
    </source>
</reference>
<dbReference type="PANTHER" id="PTHR46694:SF1">
    <property type="entry name" value="AT-RICH INTERACTIVE DOMAIN-CONTAINING PROTEIN 4"/>
    <property type="match status" value="1"/>
</dbReference>
<feature type="non-terminal residue" evidence="3">
    <location>
        <position position="1"/>
    </location>
</feature>
<comment type="caution">
    <text evidence="3">The sequence shown here is derived from an EMBL/GenBank/DDBJ whole genome shotgun (WGS) entry which is preliminary data.</text>
</comment>
<dbReference type="SUPFAM" id="SSF46774">
    <property type="entry name" value="ARID-like"/>
    <property type="match status" value="1"/>
</dbReference>
<proteinExistence type="predicted"/>
<evidence type="ECO:0000313" key="4">
    <source>
        <dbReference type="Proteomes" id="UP000824469"/>
    </source>
</evidence>
<name>A0AA38GE33_TAXCH</name>
<dbReference type="Proteomes" id="UP000824469">
    <property type="component" value="Unassembled WGS sequence"/>
</dbReference>
<dbReference type="OMA" id="ATRKHGC"/>
<feature type="compositionally biased region" description="Basic and acidic residues" evidence="1">
    <location>
        <begin position="510"/>
        <end position="520"/>
    </location>
</feature>
<dbReference type="CDD" id="cd16100">
    <property type="entry name" value="ARID"/>
    <property type="match status" value="1"/>
</dbReference>
<dbReference type="PROSITE" id="PS51011">
    <property type="entry name" value="ARID"/>
    <property type="match status" value="1"/>
</dbReference>
<evidence type="ECO:0000313" key="3">
    <source>
        <dbReference type="EMBL" id="KAH9321957.1"/>
    </source>
</evidence>
<sequence>MSNFQASPKRIRPGCNVLVVICKRRRASPSQGLKTEEPNGFQKLAQSDEFAKAAKDFADIVTRSSVEVQVLEPLSKDEFQQRLELLQPAIVYFSGEVDPSRQEFGPLLLGDSELCSADDIASLLKGKLPNLVCLEMSDGVKLGEGLCSKGVPNVVVWKGSLTTTFTTLFCQAFLPALQSGGEVWDSFQVAKASFQFHSSRLHLQSFRNGKHKGSICYPTMLGKPPAVTYSHSLYKEANEEGVAPVASGSVQIFEDNTEIRLLLRTEIGAEEPVQLSALQDGLNALLTAEVRGMRLMHRNSAPLPPAAASALVRGMVAMRCDVCSSNFARISLVVSGSAEICLKDELLEHCIRKQLVNRSPFVQFTTSRDNKSALRPGMRQTVCVASGASTVEACIKSPTWAGQILRQLALQPSYWNLVSLGIAGVDGVPVAAFHRADTNSIASLKQKDPSEVNLKHSSELVSRYSLPVWFSIPVGSRKRARLDDANIDYPNGNFDVKLGKRMVPNSNDLGRNRQDQEKKALTKTGSSSKQRLRLLEAMKPVPHSNKDKLVPFGTIIGGPPGSLSRKTVMSNGGAAKGNHFNVPVSPSVVPGNDGNYPAAGVVPPQHALSLGFSATRKHGCSRLSLDECSEGDFLEDLTQFLVSRGHGRLIPLTGIDQFPNVVLNGKRLDLYNLYREVVTRGGFYVGNGINWKGQIFPKMRNHTMANRITGVGNTLKRHYETYLLEYELAHDDVGGECCVLCYSGAEGDWVNCGICRQWAHFGCDRRTGLGAFK</sequence>
<keyword evidence="4" id="KW-1185">Reference proteome</keyword>
<protein>
    <recommendedName>
        <fullName evidence="2">ARID domain-containing protein</fullName>
    </recommendedName>
</protein>
<organism evidence="3 4">
    <name type="scientific">Taxus chinensis</name>
    <name type="common">Chinese yew</name>
    <name type="synonym">Taxus wallichiana var. chinensis</name>
    <dbReference type="NCBI Taxonomy" id="29808"/>
    <lineage>
        <taxon>Eukaryota</taxon>
        <taxon>Viridiplantae</taxon>
        <taxon>Streptophyta</taxon>
        <taxon>Embryophyta</taxon>
        <taxon>Tracheophyta</taxon>
        <taxon>Spermatophyta</taxon>
        <taxon>Pinopsida</taxon>
        <taxon>Pinidae</taxon>
        <taxon>Conifers II</taxon>
        <taxon>Cupressales</taxon>
        <taxon>Taxaceae</taxon>
        <taxon>Taxus</taxon>
    </lineage>
</organism>
<dbReference type="SMART" id="SM01014">
    <property type="entry name" value="ARID"/>
    <property type="match status" value="1"/>
</dbReference>
<evidence type="ECO:0000259" key="2">
    <source>
        <dbReference type="PROSITE" id="PS51011"/>
    </source>
</evidence>
<dbReference type="InterPro" id="IPR001606">
    <property type="entry name" value="ARID_dom"/>
</dbReference>
<evidence type="ECO:0000256" key="1">
    <source>
        <dbReference type="SAM" id="MobiDB-lite"/>
    </source>
</evidence>
<feature type="domain" description="ARID" evidence="2">
    <location>
        <begin position="627"/>
        <end position="731"/>
    </location>
</feature>
<dbReference type="GO" id="GO:0003677">
    <property type="term" value="F:DNA binding"/>
    <property type="evidence" value="ECO:0007669"/>
    <property type="project" value="InterPro"/>
</dbReference>
<gene>
    <name evidence="3" type="ORF">KI387_016596</name>
</gene>